<dbReference type="FunFam" id="3.30.70.3270:FF:000007">
    <property type="entry name" value="NADH-quinone oxidoreductase subunit I"/>
    <property type="match status" value="1"/>
</dbReference>
<keyword evidence="3 12" id="KW-0004">4Fe-4S</keyword>
<evidence type="ECO:0000256" key="12">
    <source>
        <dbReference type="HAMAP-Rule" id="MF_01351"/>
    </source>
</evidence>
<keyword evidence="7 12" id="KW-1278">Translocase</keyword>
<comment type="cofactor">
    <cofactor evidence="12">
        <name>[4Fe-4S] cluster</name>
        <dbReference type="ChEBI" id="CHEBI:49883"/>
    </cofactor>
    <text evidence="12">Binds 2 [4Fe-4S] clusters per subunit.</text>
</comment>
<keyword evidence="10 12" id="KW-0520">NAD</keyword>
<reference evidence="15 16" key="1">
    <citation type="submission" date="2020-07" db="EMBL/GenBank/DDBJ databases">
        <title>Sequencing the genomes of 1000 actinobacteria strains.</title>
        <authorList>
            <person name="Klenk H.-P."/>
        </authorList>
    </citation>
    <scope>NUCLEOTIDE SEQUENCE [LARGE SCALE GENOMIC DNA]</scope>
    <source>
        <strain evidence="15 16">DSM 45772</strain>
    </source>
</reference>
<gene>
    <name evidence="12" type="primary">nuoI</name>
    <name evidence="15" type="ORF">BJ983_003924</name>
</gene>
<dbReference type="GO" id="GO:0048038">
    <property type="term" value="F:quinone binding"/>
    <property type="evidence" value="ECO:0007669"/>
    <property type="project" value="UniProtKB-KW"/>
</dbReference>
<dbReference type="Proteomes" id="UP000535890">
    <property type="component" value="Unassembled WGS sequence"/>
</dbReference>
<evidence type="ECO:0000256" key="8">
    <source>
        <dbReference type="ARBA" id="ARBA00023004"/>
    </source>
</evidence>
<keyword evidence="4 12" id="KW-0874">Quinone</keyword>
<sequence>MGMFDGIAGFGVTFSTMFKKVVTEEYPLVKKVTAPRYHGRHQLNRHPDGLEKCVGCELCAWACPADAIYVEGGDNTEDARFSPGERYGAIYQINYLRCIGCGLCIEACPTRSLTMTNEYELADDDRQHLIYTKDMLLAPLLPGMEQPPHPMRLGDDEQDYYVQGPEMARRGRDQAGADDLDTDNRAGANALPGAALVGKAPEEKR</sequence>
<organism evidence="15 16">
    <name type="scientific">Actinomycetospora corticicola</name>
    <dbReference type="NCBI Taxonomy" id="663602"/>
    <lineage>
        <taxon>Bacteria</taxon>
        <taxon>Bacillati</taxon>
        <taxon>Actinomycetota</taxon>
        <taxon>Actinomycetes</taxon>
        <taxon>Pseudonocardiales</taxon>
        <taxon>Pseudonocardiaceae</taxon>
        <taxon>Actinomycetospora</taxon>
    </lineage>
</organism>
<keyword evidence="2 12" id="KW-1003">Cell membrane</keyword>
<evidence type="ECO:0000256" key="1">
    <source>
        <dbReference type="ARBA" id="ARBA00010277"/>
    </source>
</evidence>
<protein>
    <recommendedName>
        <fullName evidence="12">NADH-quinone oxidoreductase subunit I</fullName>
        <ecNumber evidence="12">7.1.1.-</ecNumber>
    </recommendedName>
    <alternativeName>
        <fullName evidence="12">NADH dehydrogenase I subunit I</fullName>
    </alternativeName>
    <alternativeName>
        <fullName evidence="12">NDH-1 subunit I</fullName>
    </alternativeName>
</protein>
<feature type="binding site" evidence="12">
    <location>
        <position position="59"/>
    </location>
    <ligand>
        <name>[4Fe-4S] cluster</name>
        <dbReference type="ChEBI" id="CHEBI:49883"/>
        <label>1</label>
    </ligand>
</feature>
<dbReference type="RefSeq" id="WP_179795353.1">
    <property type="nucleotide sequence ID" value="NZ_BAABHP010000025.1"/>
</dbReference>
<evidence type="ECO:0000256" key="11">
    <source>
        <dbReference type="ARBA" id="ARBA00023136"/>
    </source>
</evidence>
<proteinExistence type="inferred from homology"/>
<feature type="binding site" evidence="12">
    <location>
        <position position="108"/>
    </location>
    <ligand>
        <name>[4Fe-4S] cluster</name>
        <dbReference type="ChEBI" id="CHEBI:49883"/>
        <label>1</label>
    </ligand>
</feature>
<keyword evidence="5 12" id="KW-0479">Metal-binding</keyword>
<feature type="region of interest" description="Disordered" evidence="13">
    <location>
        <begin position="164"/>
        <end position="205"/>
    </location>
</feature>
<dbReference type="GO" id="GO:0005886">
    <property type="term" value="C:plasma membrane"/>
    <property type="evidence" value="ECO:0007669"/>
    <property type="project" value="UniProtKB-SubCell"/>
</dbReference>
<dbReference type="PANTHER" id="PTHR10849">
    <property type="entry name" value="NADH DEHYDROGENASE UBIQUINONE IRON-SULFUR PROTEIN 8, MITOCHONDRIAL"/>
    <property type="match status" value="1"/>
</dbReference>
<feature type="binding site" evidence="12">
    <location>
        <position position="56"/>
    </location>
    <ligand>
        <name>[4Fe-4S] cluster</name>
        <dbReference type="ChEBI" id="CHEBI:49883"/>
        <label>1</label>
    </ligand>
</feature>
<feature type="domain" description="4Fe-4S ferredoxin-type" evidence="14">
    <location>
        <begin position="43"/>
        <end position="73"/>
    </location>
</feature>
<dbReference type="GO" id="GO:0051539">
    <property type="term" value="F:4 iron, 4 sulfur cluster binding"/>
    <property type="evidence" value="ECO:0007669"/>
    <property type="project" value="UniProtKB-KW"/>
</dbReference>
<evidence type="ECO:0000256" key="7">
    <source>
        <dbReference type="ARBA" id="ARBA00022967"/>
    </source>
</evidence>
<dbReference type="PANTHER" id="PTHR10849:SF20">
    <property type="entry name" value="NADH DEHYDROGENASE [UBIQUINONE] IRON-SULFUR PROTEIN 8, MITOCHONDRIAL"/>
    <property type="match status" value="1"/>
</dbReference>
<feature type="binding site" evidence="12">
    <location>
        <position position="53"/>
    </location>
    <ligand>
        <name>[4Fe-4S] cluster</name>
        <dbReference type="ChEBI" id="CHEBI:49883"/>
        <label>1</label>
    </ligand>
</feature>
<dbReference type="InterPro" id="IPR010226">
    <property type="entry name" value="NADH_quinone_OxRdtase_chainI"/>
</dbReference>
<feature type="domain" description="4Fe-4S ferredoxin-type" evidence="14">
    <location>
        <begin position="89"/>
        <end position="118"/>
    </location>
</feature>
<feature type="binding site" evidence="12">
    <location>
        <position position="101"/>
    </location>
    <ligand>
        <name>[4Fe-4S] cluster</name>
        <dbReference type="ChEBI" id="CHEBI:49883"/>
        <label>2</label>
    </ligand>
</feature>
<dbReference type="GO" id="GO:0009060">
    <property type="term" value="P:aerobic respiration"/>
    <property type="evidence" value="ECO:0007669"/>
    <property type="project" value="TreeGrafter"/>
</dbReference>
<dbReference type="InterPro" id="IPR017896">
    <property type="entry name" value="4Fe4S_Fe-S-bd"/>
</dbReference>
<evidence type="ECO:0000256" key="5">
    <source>
        <dbReference type="ARBA" id="ARBA00022723"/>
    </source>
</evidence>
<dbReference type="PROSITE" id="PS00198">
    <property type="entry name" value="4FE4S_FER_1"/>
    <property type="match status" value="1"/>
</dbReference>
<feature type="binding site" evidence="12">
    <location>
        <position position="63"/>
    </location>
    <ligand>
        <name>[4Fe-4S] cluster</name>
        <dbReference type="ChEBI" id="CHEBI:49883"/>
        <label>2</label>
    </ligand>
</feature>
<keyword evidence="8 12" id="KW-0408">Iron</keyword>
<comment type="catalytic activity">
    <reaction evidence="12">
        <text>a quinone + NADH + 5 H(+)(in) = a quinol + NAD(+) + 4 H(+)(out)</text>
        <dbReference type="Rhea" id="RHEA:57888"/>
        <dbReference type="ChEBI" id="CHEBI:15378"/>
        <dbReference type="ChEBI" id="CHEBI:24646"/>
        <dbReference type="ChEBI" id="CHEBI:57540"/>
        <dbReference type="ChEBI" id="CHEBI:57945"/>
        <dbReference type="ChEBI" id="CHEBI:132124"/>
    </reaction>
</comment>
<dbReference type="EMBL" id="JACCBN010000001">
    <property type="protein sequence ID" value="NYD37822.1"/>
    <property type="molecule type" value="Genomic_DNA"/>
</dbReference>
<dbReference type="AlphaFoldDB" id="A0A7Y9J6W1"/>
<evidence type="ECO:0000313" key="15">
    <source>
        <dbReference type="EMBL" id="NYD37822.1"/>
    </source>
</evidence>
<comment type="function">
    <text evidence="12">NDH-1 shuttles electrons from NADH, via FMN and iron-sulfur (Fe-S) centers, to quinones in the respiratory chain. The immediate electron acceptor for the enzyme in this species is believed to be ubiquinone. Couples the redox reaction to proton translocation (for every two electrons transferred, four hydrogen ions are translocated across the cytoplasmic membrane), and thus conserves the redox energy in a proton gradient.</text>
</comment>
<feature type="binding site" evidence="12">
    <location>
        <position position="104"/>
    </location>
    <ligand>
        <name>[4Fe-4S] cluster</name>
        <dbReference type="ChEBI" id="CHEBI:49883"/>
        <label>2</label>
    </ligand>
</feature>
<accession>A0A7Y9J6W1</accession>
<keyword evidence="6" id="KW-0677">Repeat</keyword>
<keyword evidence="9 12" id="KW-0411">Iron-sulfur</keyword>
<evidence type="ECO:0000256" key="2">
    <source>
        <dbReference type="ARBA" id="ARBA00022475"/>
    </source>
</evidence>
<comment type="subcellular location">
    <subcellularLocation>
        <location evidence="12">Cell membrane</location>
        <topology evidence="12">Peripheral membrane protein</topology>
    </subcellularLocation>
</comment>
<dbReference type="HAMAP" id="MF_01351">
    <property type="entry name" value="NDH1_NuoI"/>
    <property type="match status" value="1"/>
</dbReference>
<keyword evidence="12" id="KW-0830">Ubiquinone</keyword>
<name>A0A7Y9J6W1_9PSEU</name>
<comment type="caution">
    <text evidence="15">The sequence shown here is derived from an EMBL/GenBank/DDBJ whole genome shotgun (WGS) entry which is preliminary data.</text>
</comment>
<evidence type="ECO:0000256" key="3">
    <source>
        <dbReference type="ARBA" id="ARBA00022485"/>
    </source>
</evidence>
<dbReference type="NCBIfam" id="NF004537">
    <property type="entry name" value="PRK05888.1-3"/>
    <property type="match status" value="1"/>
</dbReference>
<evidence type="ECO:0000256" key="6">
    <source>
        <dbReference type="ARBA" id="ARBA00022737"/>
    </source>
</evidence>
<dbReference type="GO" id="GO:0050136">
    <property type="term" value="F:NADH dehydrogenase (quinone) (non-electrogenic) activity"/>
    <property type="evidence" value="ECO:0007669"/>
    <property type="project" value="UniProtKB-UniRule"/>
</dbReference>
<evidence type="ECO:0000256" key="13">
    <source>
        <dbReference type="SAM" id="MobiDB-lite"/>
    </source>
</evidence>
<comment type="subunit">
    <text evidence="12">NDH-1 is composed of 14 different subunits. Subunits NuoA, H, J, K, L, M, N constitute the membrane sector of the complex.</text>
</comment>
<evidence type="ECO:0000313" key="16">
    <source>
        <dbReference type="Proteomes" id="UP000535890"/>
    </source>
</evidence>
<evidence type="ECO:0000256" key="9">
    <source>
        <dbReference type="ARBA" id="ARBA00023014"/>
    </source>
</evidence>
<dbReference type="InterPro" id="IPR017900">
    <property type="entry name" value="4Fe4S_Fe_S_CS"/>
</dbReference>
<dbReference type="SUPFAM" id="SSF54862">
    <property type="entry name" value="4Fe-4S ferredoxins"/>
    <property type="match status" value="1"/>
</dbReference>
<feature type="binding site" evidence="12">
    <location>
        <position position="98"/>
    </location>
    <ligand>
        <name>[4Fe-4S] cluster</name>
        <dbReference type="ChEBI" id="CHEBI:49883"/>
        <label>2</label>
    </ligand>
</feature>
<dbReference type="PROSITE" id="PS51379">
    <property type="entry name" value="4FE4S_FER_2"/>
    <property type="match status" value="2"/>
</dbReference>
<dbReference type="NCBIfam" id="TIGR01971">
    <property type="entry name" value="NuoI"/>
    <property type="match status" value="1"/>
</dbReference>
<keyword evidence="11 12" id="KW-0472">Membrane</keyword>
<evidence type="ECO:0000259" key="14">
    <source>
        <dbReference type="PROSITE" id="PS51379"/>
    </source>
</evidence>
<evidence type="ECO:0000256" key="10">
    <source>
        <dbReference type="ARBA" id="ARBA00023027"/>
    </source>
</evidence>
<keyword evidence="16" id="KW-1185">Reference proteome</keyword>
<evidence type="ECO:0000256" key="4">
    <source>
        <dbReference type="ARBA" id="ARBA00022719"/>
    </source>
</evidence>
<dbReference type="Pfam" id="PF12838">
    <property type="entry name" value="Fer4_7"/>
    <property type="match status" value="1"/>
</dbReference>
<dbReference type="Gene3D" id="3.30.70.3270">
    <property type="match status" value="1"/>
</dbReference>
<comment type="similarity">
    <text evidence="1 12">Belongs to the complex I 23 kDa subunit family.</text>
</comment>
<dbReference type="EC" id="7.1.1.-" evidence="12"/>
<dbReference type="GO" id="GO:0005506">
    <property type="term" value="F:iron ion binding"/>
    <property type="evidence" value="ECO:0007669"/>
    <property type="project" value="UniProtKB-UniRule"/>
</dbReference>